<evidence type="ECO:0008006" key="3">
    <source>
        <dbReference type="Google" id="ProtNLM"/>
    </source>
</evidence>
<dbReference type="AlphaFoldDB" id="A0A8H5ASR7"/>
<keyword evidence="2" id="KW-1185">Reference proteome</keyword>
<dbReference type="Proteomes" id="UP000567179">
    <property type="component" value="Unassembled WGS sequence"/>
</dbReference>
<accession>A0A8H5ASR7</accession>
<reference evidence="1 2" key="1">
    <citation type="journal article" date="2020" name="ISME J.">
        <title>Uncovering the hidden diversity of litter-decomposition mechanisms in mushroom-forming fungi.</title>
        <authorList>
            <person name="Floudas D."/>
            <person name="Bentzer J."/>
            <person name="Ahren D."/>
            <person name="Johansson T."/>
            <person name="Persson P."/>
            <person name="Tunlid A."/>
        </authorList>
    </citation>
    <scope>NUCLEOTIDE SEQUENCE [LARGE SCALE GENOMIC DNA]</scope>
    <source>
        <strain evidence="1 2">CBS 101986</strain>
    </source>
</reference>
<sequence length="521" mass="59252">MFDVPQPQSQAMVDECPVVELSDSSEDWDEFLPILYSIRSIHEPRSNATKQLAIPLNLMLAMLILGHKYDFKSFLTKAIAYLKTLFPPTLSEFEEFWVYAPAGNDRSYSYLIPNQMDDRHCPRNVMLVCKHWHQIALREVSIWTHLSSDELHEPLPSASLMSYWLSLSRGAELRLCIREDRGPSMEAGVHTSEVIQLYASQTHRVRSLEAHLSQSGLWRLRNFIVNSNFTILDEFQIYALQNVNKQDFESLYHAIGHLVSLRHFTLRHAGSWSGLSILPTPALGWDSLETLDLHLWISMQDAILVIRARRSAKTIRLGQISEKDSTTTNSDVIGKYSSPTPDRIILPRLAHLTLNGRIHPIPLLQYVTFPNLTTLTITSGGPSPVKYEPLESLLDVQDCAHPKLCKVTIQNYYPFIPSELPSLIRATRELASVKEVSISYSASSIYHLYQLLESQAPYDFNGGPGRGAFPAPRLGMWIETRMIRTGPLNVYFGWLSDTSEYTLVAQWREDGSLQYLHPTSI</sequence>
<name>A0A8H5ASR7_9AGAR</name>
<dbReference type="OrthoDB" id="3217549at2759"/>
<dbReference type="EMBL" id="JAACJJ010000058">
    <property type="protein sequence ID" value="KAF5309893.1"/>
    <property type="molecule type" value="Genomic_DNA"/>
</dbReference>
<gene>
    <name evidence="1" type="ORF">D9619_010196</name>
</gene>
<organism evidence="1 2">
    <name type="scientific">Psilocybe cf. subviscida</name>
    <dbReference type="NCBI Taxonomy" id="2480587"/>
    <lineage>
        <taxon>Eukaryota</taxon>
        <taxon>Fungi</taxon>
        <taxon>Dikarya</taxon>
        <taxon>Basidiomycota</taxon>
        <taxon>Agaricomycotina</taxon>
        <taxon>Agaricomycetes</taxon>
        <taxon>Agaricomycetidae</taxon>
        <taxon>Agaricales</taxon>
        <taxon>Agaricineae</taxon>
        <taxon>Strophariaceae</taxon>
        <taxon>Psilocybe</taxon>
    </lineage>
</organism>
<evidence type="ECO:0000313" key="2">
    <source>
        <dbReference type="Proteomes" id="UP000567179"/>
    </source>
</evidence>
<evidence type="ECO:0000313" key="1">
    <source>
        <dbReference type="EMBL" id="KAF5309893.1"/>
    </source>
</evidence>
<comment type="caution">
    <text evidence="1">The sequence shown here is derived from an EMBL/GenBank/DDBJ whole genome shotgun (WGS) entry which is preliminary data.</text>
</comment>
<protein>
    <recommendedName>
        <fullName evidence="3">F-box domain-containing protein</fullName>
    </recommendedName>
</protein>
<proteinExistence type="predicted"/>